<evidence type="ECO:0000256" key="7">
    <source>
        <dbReference type="ARBA" id="ARBA00023012"/>
    </source>
</evidence>
<accession>A0ABU1ZCG0</accession>
<evidence type="ECO:0000313" key="11">
    <source>
        <dbReference type="EMBL" id="MDR7298308.1"/>
    </source>
</evidence>
<dbReference type="InterPro" id="IPR005467">
    <property type="entry name" value="His_kinase_dom"/>
</dbReference>
<evidence type="ECO:0000256" key="4">
    <source>
        <dbReference type="ARBA" id="ARBA00022741"/>
    </source>
</evidence>
<keyword evidence="4" id="KW-0547">Nucleotide-binding</keyword>
<evidence type="ECO:0000256" key="6">
    <source>
        <dbReference type="ARBA" id="ARBA00022840"/>
    </source>
</evidence>
<dbReference type="InterPro" id="IPR004358">
    <property type="entry name" value="Sig_transdc_His_kin-like_C"/>
</dbReference>
<evidence type="ECO:0000256" key="2">
    <source>
        <dbReference type="ARBA" id="ARBA00012438"/>
    </source>
</evidence>
<protein>
    <recommendedName>
        <fullName evidence="2">histidine kinase</fullName>
        <ecNumber evidence="2">2.7.13.3</ecNumber>
    </recommendedName>
</protein>
<evidence type="ECO:0000259" key="10">
    <source>
        <dbReference type="PROSITE" id="PS50109"/>
    </source>
</evidence>
<comment type="catalytic activity">
    <reaction evidence="1">
        <text>ATP + protein L-histidine = ADP + protein N-phospho-L-histidine.</text>
        <dbReference type="EC" id="2.7.13.3"/>
    </reaction>
</comment>
<feature type="transmembrane region" description="Helical" evidence="9">
    <location>
        <begin position="12"/>
        <end position="31"/>
    </location>
</feature>
<keyword evidence="6" id="KW-0067">ATP-binding</keyword>
<dbReference type="InterPro" id="IPR036890">
    <property type="entry name" value="HATPase_C_sf"/>
</dbReference>
<reference evidence="11 12" key="1">
    <citation type="submission" date="2023-07" db="EMBL/GenBank/DDBJ databases">
        <title>Sorghum-associated microbial communities from plants grown in Nebraska, USA.</title>
        <authorList>
            <person name="Schachtman D."/>
        </authorList>
    </citation>
    <scope>NUCLEOTIDE SEQUENCE [LARGE SCALE GENOMIC DNA]</scope>
    <source>
        <strain evidence="11 12">BE310</strain>
    </source>
</reference>
<dbReference type="EMBL" id="JAVDXQ010000005">
    <property type="protein sequence ID" value="MDR7298308.1"/>
    <property type="molecule type" value="Genomic_DNA"/>
</dbReference>
<dbReference type="PANTHER" id="PTHR43065:SF46">
    <property type="entry name" value="C4-DICARBOXYLATE TRANSPORT SENSOR PROTEIN DCTB"/>
    <property type="match status" value="1"/>
</dbReference>
<feature type="transmembrane region" description="Helical" evidence="9">
    <location>
        <begin position="207"/>
        <end position="229"/>
    </location>
</feature>
<dbReference type="InterPro" id="IPR003594">
    <property type="entry name" value="HATPase_dom"/>
</dbReference>
<organism evidence="11 12">
    <name type="scientific">Pelomonas aquatica</name>
    <dbReference type="NCBI Taxonomy" id="431058"/>
    <lineage>
        <taxon>Bacteria</taxon>
        <taxon>Pseudomonadati</taxon>
        <taxon>Pseudomonadota</taxon>
        <taxon>Betaproteobacteria</taxon>
        <taxon>Burkholderiales</taxon>
        <taxon>Sphaerotilaceae</taxon>
        <taxon>Roseateles</taxon>
    </lineage>
</organism>
<dbReference type="Proteomes" id="UP001180536">
    <property type="component" value="Unassembled WGS sequence"/>
</dbReference>
<evidence type="ECO:0000313" key="12">
    <source>
        <dbReference type="Proteomes" id="UP001180536"/>
    </source>
</evidence>
<dbReference type="PANTHER" id="PTHR43065">
    <property type="entry name" value="SENSOR HISTIDINE KINASE"/>
    <property type="match status" value="1"/>
</dbReference>
<dbReference type="SUPFAM" id="SSF55874">
    <property type="entry name" value="ATPase domain of HSP90 chaperone/DNA topoisomerase II/histidine kinase"/>
    <property type="match status" value="1"/>
</dbReference>
<dbReference type="EC" id="2.7.13.3" evidence="2"/>
<keyword evidence="9" id="KW-0812">Transmembrane</keyword>
<keyword evidence="9" id="KW-0472">Membrane</keyword>
<keyword evidence="12" id="KW-1185">Reference proteome</keyword>
<feature type="transmembrane region" description="Helical" evidence="9">
    <location>
        <begin position="107"/>
        <end position="128"/>
    </location>
</feature>
<evidence type="ECO:0000256" key="9">
    <source>
        <dbReference type="SAM" id="Phobius"/>
    </source>
</evidence>
<feature type="transmembrane region" description="Helical" evidence="9">
    <location>
        <begin position="140"/>
        <end position="161"/>
    </location>
</feature>
<feature type="transmembrane region" description="Helical" evidence="9">
    <location>
        <begin position="70"/>
        <end position="95"/>
    </location>
</feature>
<keyword evidence="3" id="KW-0808">Transferase</keyword>
<keyword evidence="5 11" id="KW-0418">Kinase</keyword>
<dbReference type="PROSITE" id="PS50109">
    <property type="entry name" value="HIS_KIN"/>
    <property type="match status" value="1"/>
</dbReference>
<proteinExistence type="predicted"/>
<gene>
    <name evidence="11" type="ORF">J2X16_003671</name>
</gene>
<keyword evidence="7" id="KW-0902">Two-component regulatory system</keyword>
<dbReference type="GO" id="GO:0016301">
    <property type="term" value="F:kinase activity"/>
    <property type="evidence" value="ECO:0007669"/>
    <property type="project" value="UniProtKB-KW"/>
</dbReference>
<evidence type="ECO:0000256" key="1">
    <source>
        <dbReference type="ARBA" id="ARBA00000085"/>
    </source>
</evidence>
<dbReference type="RefSeq" id="WP_310347317.1">
    <property type="nucleotide sequence ID" value="NZ_JAVDXQ010000005.1"/>
</dbReference>
<evidence type="ECO:0000256" key="5">
    <source>
        <dbReference type="ARBA" id="ARBA00022777"/>
    </source>
</evidence>
<keyword evidence="9" id="KW-1133">Transmembrane helix</keyword>
<dbReference type="Pfam" id="PF02518">
    <property type="entry name" value="HATPase_c"/>
    <property type="match status" value="1"/>
</dbReference>
<name>A0ABU1ZCG0_9BURK</name>
<feature type="domain" description="Histidine kinase" evidence="10">
    <location>
        <begin position="306"/>
        <end position="524"/>
    </location>
</feature>
<sequence length="531" mass="56488">MPDYNRRATVYWWTVVVLGLAVLAHAVQHVAALPPRAWMHLAGGTVLAMLAGLVPVRIPRSTNSFTAGEIFIFLLLLLDGPQAAAIASACEAAVGSYRTSRRWTSRIASPAMAAVAMFSAGSLLHAALDALKRHGLDSDGLLLAGAVCFALAYFVINTVMVTMVARLKSNEPLRLRSFIDSFGWLGVAYAGNASVASFLYLSFRNSGIVVVVAAVPIIVILLTTGHYFFRREEAEEAVRKAREQQAAQRQMLENARHAGMAEIATNVLHNVGNVLNSVNVSAELIGAKVRDSESAGLARAVALMDAHAHDLGDYITGDPRGRLLPGYLKQLAQALAEERQGIADELAALTKSVKHIKEIVATQQSYAGASSVIEEVQITDLVEDALRIDTGGLADHRVSVVRAFAPVPLLMLDKHRVLLILVNLIGNARFAMKGAPGAHHQLTLRVDVAPDGTLEVAVSDTGEGIPAENLTRIFAHGFTTKKDGHGFGLHSCVLAAREMGGTLVAHSDGPGLGATFTLKLPLQAPTESSAP</sequence>
<dbReference type="Gene3D" id="3.30.565.10">
    <property type="entry name" value="Histidine kinase-like ATPase, C-terminal domain"/>
    <property type="match status" value="1"/>
</dbReference>
<dbReference type="SMART" id="SM00387">
    <property type="entry name" value="HATPase_c"/>
    <property type="match status" value="1"/>
</dbReference>
<evidence type="ECO:0000256" key="8">
    <source>
        <dbReference type="SAM" id="Coils"/>
    </source>
</evidence>
<feature type="transmembrane region" description="Helical" evidence="9">
    <location>
        <begin position="182"/>
        <end position="201"/>
    </location>
</feature>
<feature type="transmembrane region" description="Helical" evidence="9">
    <location>
        <begin position="38"/>
        <end position="58"/>
    </location>
</feature>
<evidence type="ECO:0000256" key="3">
    <source>
        <dbReference type="ARBA" id="ARBA00022679"/>
    </source>
</evidence>
<dbReference type="PRINTS" id="PR00344">
    <property type="entry name" value="BCTRLSENSOR"/>
</dbReference>
<feature type="coiled-coil region" evidence="8">
    <location>
        <begin position="231"/>
        <end position="258"/>
    </location>
</feature>
<keyword evidence="8" id="KW-0175">Coiled coil</keyword>
<comment type="caution">
    <text evidence="11">The sequence shown here is derived from an EMBL/GenBank/DDBJ whole genome shotgun (WGS) entry which is preliminary data.</text>
</comment>